<feature type="compositionally biased region" description="Basic and acidic residues" evidence="1">
    <location>
        <begin position="57"/>
        <end position="74"/>
    </location>
</feature>
<feature type="region of interest" description="Disordered" evidence="1">
    <location>
        <begin position="48"/>
        <end position="74"/>
    </location>
</feature>
<evidence type="ECO:0000256" key="2">
    <source>
        <dbReference type="SAM" id="Phobius"/>
    </source>
</evidence>
<sequence>MDFLNQRMVDFESPIHKYQIKDVAFPSLIVITSIWLFIVTLKKWKAAHGIPRPSTPDLEKKASTLKPKETRKPG</sequence>
<gene>
    <name evidence="3" type="ORF">PHISCL_08245</name>
</gene>
<feature type="non-terminal residue" evidence="3">
    <location>
        <position position="74"/>
    </location>
</feature>
<dbReference type="Proteomes" id="UP000266188">
    <property type="component" value="Unassembled WGS sequence"/>
</dbReference>
<comment type="caution">
    <text evidence="3">The sequence shown here is derived from an EMBL/GenBank/DDBJ whole genome shotgun (WGS) entry which is preliminary data.</text>
</comment>
<keyword evidence="4" id="KW-1185">Reference proteome</keyword>
<protein>
    <submittedName>
        <fullName evidence="3">Uncharacterized protein</fullName>
    </submittedName>
</protein>
<feature type="transmembrane region" description="Helical" evidence="2">
    <location>
        <begin position="23"/>
        <end position="41"/>
    </location>
</feature>
<keyword evidence="2" id="KW-0472">Membrane</keyword>
<name>A0A3A2ZNG6_9EURO</name>
<proteinExistence type="predicted"/>
<evidence type="ECO:0000256" key="1">
    <source>
        <dbReference type="SAM" id="MobiDB-lite"/>
    </source>
</evidence>
<accession>A0A3A2ZNG6</accession>
<organism evidence="3 4">
    <name type="scientific">Aspergillus sclerotialis</name>
    <dbReference type="NCBI Taxonomy" id="2070753"/>
    <lineage>
        <taxon>Eukaryota</taxon>
        <taxon>Fungi</taxon>
        <taxon>Dikarya</taxon>
        <taxon>Ascomycota</taxon>
        <taxon>Pezizomycotina</taxon>
        <taxon>Eurotiomycetes</taxon>
        <taxon>Eurotiomycetidae</taxon>
        <taxon>Eurotiales</taxon>
        <taxon>Aspergillaceae</taxon>
        <taxon>Aspergillus</taxon>
        <taxon>Aspergillus subgen. Polypaecilum</taxon>
    </lineage>
</organism>
<evidence type="ECO:0000313" key="4">
    <source>
        <dbReference type="Proteomes" id="UP000266188"/>
    </source>
</evidence>
<dbReference type="EMBL" id="MVGC01000408">
    <property type="protein sequence ID" value="RJE19425.1"/>
    <property type="molecule type" value="Genomic_DNA"/>
</dbReference>
<dbReference type="AlphaFoldDB" id="A0A3A2ZNG6"/>
<keyword evidence="2" id="KW-0812">Transmembrane</keyword>
<reference evidence="4" key="1">
    <citation type="submission" date="2017-02" db="EMBL/GenBank/DDBJ databases">
        <authorList>
            <person name="Tafer H."/>
            <person name="Lopandic K."/>
        </authorList>
    </citation>
    <scope>NUCLEOTIDE SEQUENCE [LARGE SCALE GENOMIC DNA]</scope>
    <source>
        <strain evidence="4">CBS 366.77</strain>
    </source>
</reference>
<keyword evidence="2" id="KW-1133">Transmembrane helix</keyword>
<evidence type="ECO:0000313" key="3">
    <source>
        <dbReference type="EMBL" id="RJE19425.1"/>
    </source>
</evidence>